<feature type="domain" description="Creatinase N-terminal" evidence="1">
    <location>
        <begin position="19"/>
        <end position="111"/>
    </location>
</feature>
<dbReference type="InterPro" id="IPR050422">
    <property type="entry name" value="X-Pro_aminopeptidase_P"/>
</dbReference>
<dbReference type="Pfam" id="PF01321">
    <property type="entry name" value="Creatinase_N"/>
    <property type="match status" value="1"/>
</dbReference>
<keyword evidence="2" id="KW-0645">Protease</keyword>
<evidence type="ECO:0000313" key="2">
    <source>
        <dbReference type="EMBL" id="KAE8685993.1"/>
    </source>
</evidence>
<dbReference type="FunFam" id="3.40.350.10:FF:000010">
    <property type="entry name" value="Probable Xaa-Pro aminopeptidase P"/>
    <property type="match status" value="1"/>
</dbReference>
<keyword evidence="2" id="KW-0378">Hydrolase</keyword>
<dbReference type="PANTHER" id="PTHR43763">
    <property type="entry name" value="XAA-PRO AMINOPEPTIDASE 1"/>
    <property type="match status" value="1"/>
</dbReference>
<dbReference type="Proteomes" id="UP000436088">
    <property type="component" value="Unassembled WGS sequence"/>
</dbReference>
<dbReference type="InterPro" id="IPR000587">
    <property type="entry name" value="Creatinase_N"/>
</dbReference>
<proteinExistence type="predicted"/>
<dbReference type="Gene3D" id="3.40.350.10">
    <property type="entry name" value="Creatinase/prolidase N-terminal domain"/>
    <property type="match status" value="2"/>
</dbReference>
<protein>
    <submittedName>
        <fullName evidence="2">Aminopeptidase P1 isoform 2</fullName>
    </submittedName>
</protein>
<organism evidence="2 3">
    <name type="scientific">Hibiscus syriacus</name>
    <name type="common">Rose of Sharon</name>
    <dbReference type="NCBI Taxonomy" id="106335"/>
    <lineage>
        <taxon>Eukaryota</taxon>
        <taxon>Viridiplantae</taxon>
        <taxon>Streptophyta</taxon>
        <taxon>Embryophyta</taxon>
        <taxon>Tracheophyta</taxon>
        <taxon>Spermatophyta</taxon>
        <taxon>Magnoliopsida</taxon>
        <taxon>eudicotyledons</taxon>
        <taxon>Gunneridae</taxon>
        <taxon>Pentapetalae</taxon>
        <taxon>rosids</taxon>
        <taxon>malvids</taxon>
        <taxon>Malvales</taxon>
        <taxon>Malvaceae</taxon>
        <taxon>Malvoideae</taxon>
        <taxon>Hibiscus</taxon>
    </lineage>
</organism>
<dbReference type="SUPFAM" id="SSF53092">
    <property type="entry name" value="Creatinase/prolidase N-terminal domain"/>
    <property type="match status" value="1"/>
</dbReference>
<dbReference type="GO" id="GO:0004177">
    <property type="term" value="F:aminopeptidase activity"/>
    <property type="evidence" value="ECO:0007669"/>
    <property type="project" value="UniProtKB-KW"/>
</dbReference>
<dbReference type="PANTHER" id="PTHR43763:SF12">
    <property type="entry name" value="AMINOPEPTIDASE P1"/>
    <property type="match status" value="1"/>
</dbReference>
<evidence type="ECO:0000259" key="1">
    <source>
        <dbReference type="Pfam" id="PF01321"/>
    </source>
</evidence>
<evidence type="ECO:0000313" key="3">
    <source>
        <dbReference type="Proteomes" id="UP000436088"/>
    </source>
</evidence>
<dbReference type="Pfam" id="PF16189">
    <property type="entry name" value="Creatinase_N_2"/>
    <property type="match status" value="1"/>
</dbReference>
<keyword evidence="3" id="KW-1185">Reference proteome</keyword>
<dbReference type="AlphaFoldDB" id="A0A6A2Z361"/>
<sequence>MADTLASLRSLMASYSPPLDALLSEYVSARDKRRQFVSGFSGSAGLVLITKHEAMLWTDGRYFLLAMQQLSDQWKLMRIGEDPSPDVWMPDREAAIGIDPWCVLVDTAQRWEWPPGETNPVVDHPLEFSCRSFAEKLKDLRVKLANEKARGITITALDEVAWLYDIGGSDVSYSPVVHSFAIVTMNSAFLYVDKRKVSSKVSSSLQENGIEVREHVAVSSDVVMLASNQLDQAMRVNSSQNDVCENDTCDNDLIWVDPASCCFALFSKLDANKVLLQQSPLALEKALKAGNDAIALSIEQMQEIYGASGYFLEGEVANKKKTAVASLEKKSERRWTD</sequence>
<dbReference type="EMBL" id="VEPZ02001227">
    <property type="protein sequence ID" value="KAE8685993.1"/>
    <property type="molecule type" value="Genomic_DNA"/>
</dbReference>
<dbReference type="InterPro" id="IPR029149">
    <property type="entry name" value="Creatin/AminoP/Spt16_N"/>
</dbReference>
<keyword evidence="2" id="KW-0031">Aminopeptidase</keyword>
<name>A0A6A2Z361_HIBSY</name>
<accession>A0A6A2Z361</accession>
<comment type="caution">
    <text evidence="2">The sequence shown here is derived from an EMBL/GenBank/DDBJ whole genome shotgun (WGS) entry which is preliminary data.</text>
</comment>
<gene>
    <name evidence="2" type="ORF">F3Y22_tig00111088pilonHSYRG00292</name>
</gene>
<reference evidence="2" key="1">
    <citation type="submission" date="2019-09" db="EMBL/GenBank/DDBJ databases">
        <title>Draft genome information of white flower Hibiscus syriacus.</title>
        <authorList>
            <person name="Kim Y.-M."/>
        </authorList>
    </citation>
    <scope>NUCLEOTIDE SEQUENCE [LARGE SCALE GENOMIC DNA]</scope>
    <source>
        <strain evidence="2">YM2019G1</strain>
    </source>
</reference>